<evidence type="ECO:0000256" key="1">
    <source>
        <dbReference type="ARBA" id="ARBA00012519"/>
    </source>
</evidence>
<dbReference type="Pfam" id="PF01467">
    <property type="entry name" value="CTP_transf_like"/>
    <property type="match status" value="1"/>
</dbReference>
<dbReference type="PANTHER" id="PTHR43793">
    <property type="entry name" value="FAD SYNTHASE"/>
    <property type="match status" value="1"/>
</dbReference>
<dbReference type="GO" id="GO:0033786">
    <property type="term" value="F:heptose-1-phosphate adenylyltransferase activity"/>
    <property type="evidence" value="ECO:0007669"/>
    <property type="project" value="RHEA"/>
</dbReference>
<dbReference type="InterPro" id="IPR050385">
    <property type="entry name" value="Archaeal_FAD_synthase"/>
</dbReference>
<keyword evidence="2 9" id="KW-0808">Transferase</keyword>
<dbReference type="SUPFAM" id="SSF52374">
    <property type="entry name" value="Nucleotidylyl transferase"/>
    <property type="match status" value="1"/>
</dbReference>
<keyword evidence="5" id="KW-0067">ATP-binding</keyword>
<comment type="catalytic activity">
    <reaction evidence="7">
        <text>D-glycero-beta-D-manno-heptose 1-phosphate + ATP + H(+) = ADP-D-glycero-beta-D-manno-heptose + diphosphate</text>
        <dbReference type="Rhea" id="RHEA:27465"/>
        <dbReference type="ChEBI" id="CHEBI:15378"/>
        <dbReference type="ChEBI" id="CHEBI:30616"/>
        <dbReference type="ChEBI" id="CHEBI:33019"/>
        <dbReference type="ChEBI" id="CHEBI:59967"/>
        <dbReference type="ChEBI" id="CHEBI:61593"/>
        <dbReference type="EC" id="2.7.7.70"/>
    </reaction>
</comment>
<keyword evidence="4" id="KW-0547">Nucleotide-binding</keyword>
<evidence type="ECO:0000259" key="8">
    <source>
        <dbReference type="Pfam" id="PF01467"/>
    </source>
</evidence>
<evidence type="ECO:0000256" key="7">
    <source>
        <dbReference type="ARBA" id="ARBA00047428"/>
    </source>
</evidence>
<dbReference type="InterPro" id="IPR004821">
    <property type="entry name" value="Cyt_trans-like"/>
</dbReference>
<sequence>MKSYISKIKGLQEAKNTREEVRTSGGKVVFTNGCFDLLHPGHTRYLQLSRQLGDHLIVAVNSDRSVRAIKGPKRPVYEEQVRAELVASLQFVDTVVIFDEDNPFRVIEYLLPDILVKGGDWLEKDIIGSDVVRAAGGEVKTIAFVKGFSTSGTIAKILALCSQEAVRE</sequence>
<dbReference type="NCBIfam" id="TIGR02199">
    <property type="entry name" value="rfaE_dom_II"/>
    <property type="match status" value="1"/>
</dbReference>
<evidence type="ECO:0000256" key="4">
    <source>
        <dbReference type="ARBA" id="ARBA00022741"/>
    </source>
</evidence>
<evidence type="ECO:0000256" key="5">
    <source>
        <dbReference type="ARBA" id="ARBA00022840"/>
    </source>
</evidence>
<keyword evidence="3 9" id="KW-0548">Nucleotidyltransferase</keyword>
<accession>A0A445N0F0</accession>
<evidence type="ECO:0000256" key="2">
    <source>
        <dbReference type="ARBA" id="ARBA00022679"/>
    </source>
</evidence>
<feature type="domain" description="Cytidyltransferase-like" evidence="8">
    <location>
        <begin position="30"/>
        <end position="124"/>
    </location>
</feature>
<dbReference type="InterPro" id="IPR011914">
    <property type="entry name" value="RfaE_dom_II"/>
</dbReference>
<dbReference type="Gene3D" id="3.40.50.620">
    <property type="entry name" value="HUPs"/>
    <property type="match status" value="1"/>
</dbReference>
<reference evidence="9" key="1">
    <citation type="submission" date="2018-01" db="EMBL/GenBank/DDBJ databases">
        <authorList>
            <person name="Regsiter A."/>
            <person name="William W."/>
        </authorList>
    </citation>
    <scope>NUCLEOTIDE SEQUENCE</scope>
    <source>
        <strain evidence="9">TRIP AH-1</strain>
    </source>
</reference>
<dbReference type="GO" id="GO:0005975">
    <property type="term" value="P:carbohydrate metabolic process"/>
    <property type="evidence" value="ECO:0007669"/>
    <property type="project" value="InterPro"/>
</dbReference>
<dbReference type="EMBL" id="OJIN01000192">
    <property type="protein sequence ID" value="SPD75214.1"/>
    <property type="molecule type" value="Genomic_DNA"/>
</dbReference>
<keyword evidence="6" id="KW-0119">Carbohydrate metabolism</keyword>
<dbReference type="AlphaFoldDB" id="A0A445N0F0"/>
<organism evidence="9">
    <name type="scientific">uncultured Desulfobacterium sp</name>
    <dbReference type="NCBI Taxonomy" id="201089"/>
    <lineage>
        <taxon>Bacteria</taxon>
        <taxon>Pseudomonadati</taxon>
        <taxon>Thermodesulfobacteriota</taxon>
        <taxon>Desulfobacteria</taxon>
        <taxon>Desulfobacterales</taxon>
        <taxon>Desulfobacteriaceae</taxon>
        <taxon>Desulfobacterium</taxon>
        <taxon>environmental samples</taxon>
    </lineage>
</organism>
<evidence type="ECO:0000313" key="9">
    <source>
        <dbReference type="EMBL" id="SPD75214.1"/>
    </source>
</evidence>
<dbReference type="EC" id="2.7.7.70" evidence="1"/>
<dbReference type="InterPro" id="IPR014729">
    <property type="entry name" value="Rossmann-like_a/b/a_fold"/>
</dbReference>
<dbReference type="NCBIfam" id="TIGR00125">
    <property type="entry name" value="cyt_tran_rel"/>
    <property type="match status" value="1"/>
</dbReference>
<evidence type="ECO:0000256" key="6">
    <source>
        <dbReference type="ARBA" id="ARBA00023277"/>
    </source>
</evidence>
<gene>
    <name evidence="9" type="ORF">PITCH_A50016</name>
</gene>
<name>A0A445N0F0_9BACT</name>
<proteinExistence type="predicted"/>
<dbReference type="GO" id="GO:0005524">
    <property type="term" value="F:ATP binding"/>
    <property type="evidence" value="ECO:0007669"/>
    <property type="project" value="UniProtKB-KW"/>
</dbReference>
<dbReference type="GO" id="GO:0016773">
    <property type="term" value="F:phosphotransferase activity, alcohol group as acceptor"/>
    <property type="evidence" value="ECO:0007669"/>
    <property type="project" value="InterPro"/>
</dbReference>
<protein>
    <recommendedName>
        <fullName evidence="1">D-glycero-beta-D-manno-heptose 1-phosphate adenylyltransferase</fullName>
        <ecNumber evidence="1">2.7.7.70</ecNumber>
    </recommendedName>
</protein>
<dbReference type="PANTHER" id="PTHR43793:SF2">
    <property type="entry name" value="BIFUNCTIONAL PROTEIN HLDE"/>
    <property type="match status" value="1"/>
</dbReference>
<evidence type="ECO:0000256" key="3">
    <source>
        <dbReference type="ARBA" id="ARBA00022695"/>
    </source>
</evidence>